<keyword evidence="2" id="KW-1185">Reference proteome</keyword>
<name>A0AA40FHW3_9HYME</name>
<evidence type="ECO:0000313" key="2">
    <source>
        <dbReference type="Proteomes" id="UP001177670"/>
    </source>
</evidence>
<dbReference type="Proteomes" id="UP001177670">
    <property type="component" value="Unassembled WGS sequence"/>
</dbReference>
<dbReference type="EMBL" id="JAHYIQ010000038">
    <property type="protein sequence ID" value="KAK1119169.1"/>
    <property type="molecule type" value="Genomic_DNA"/>
</dbReference>
<organism evidence="1 2">
    <name type="scientific">Melipona bicolor</name>
    <dbReference type="NCBI Taxonomy" id="60889"/>
    <lineage>
        <taxon>Eukaryota</taxon>
        <taxon>Metazoa</taxon>
        <taxon>Ecdysozoa</taxon>
        <taxon>Arthropoda</taxon>
        <taxon>Hexapoda</taxon>
        <taxon>Insecta</taxon>
        <taxon>Pterygota</taxon>
        <taxon>Neoptera</taxon>
        <taxon>Endopterygota</taxon>
        <taxon>Hymenoptera</taxon>
        <taxon>Apocrita</taxon>
        <taxon>Aculeata</taxon>
        <taxon>Apoidea</taxon>
        <taxon>Anthophila</taxon>
        <taxon>Apidae</taxon>
        <taxon>Melipona</taxon>
    </lineage>
</organism>
<sequence>MEDVTCDTRDTQFRERIFRSGRRGEDLKNEVQRKAGIKETRRETSCATGVSRLVTESRKLSLLAILPRADSSPDGLSKLNLIQLPISTSTIFLQRAATRSSHDVNELYARQQ</sequence>
<dbReference type="AlphaFoldDB" id="A0AA40FHW3"/>
<evidence type="ECO:0000313" key="1">
    <source>
        <dbReference type="EMBL" id="KAK1119169.1"/>
    </source>
</evidence>
<comment type="caution">
    <text evidence="1">The sequence shown here is derived from an EMBL/GenBank/DDBJ whole genome shotgun (WGS) entry which is preliminary data.</text>
</comment>
<proteinExistence type="predicted"/>
<accession>A0AA40FHW3</accession>
<protein>
    <submittedName>
        <fullName evidence="1">Uncharacterized protein</fullName>
    </submittedName>
</protein>
<gene>
    <name evidence="1" type="ORF">K0M31_013665</name>
</gene>
<reference evidence="1" key="1">
    <citation type="submission" date="2021-10" db="EMBL/GenBank/DDBJ databases">
        <title>Melipona bicolor Genome sequencing and assembly.</title>
        <authorList>
            <person name="Araujo N.S."/>
            <person name="Arias M.C."/>
        </authorList>
    </citation>
    <scope>NUCLEOTIDE SEQUENCE</scope>
    <source>
        <strain evidence="1">USP_2M_L1-L4_2017</strain>
        <tissue evidence="1">Whole body</tissue>
    </source>
</reference>